<dbReference type="EMBL" id="GBEZ01010293">
    <property type="protein sequence ID" value="JAC75368.1"/>
    <property type="molecule type" value="Transcribed_RNA"/>
</dbReference>
<proteinExistence type="predicted"/>
<feature type="transmembrane region" description="Helical" evidence="2">
    <location>
        <begin position="20"/>
        <end position="45"/>
    </location>
</feature>
<feature type="region of interest" description="Disordered" evidence="1">
    <location>
        <begin position="57"/>
        <end position="85"/>
    </location>
</feature>
<evidence type="ECO:0000256" key="1">
    <source>
        <dbReference type="SAM" id="MobiDB-lite"/>
    </source>
</evidence>
<accession>A0A061RTQ5</accession>
<feature type="non-terminal residue" evidence="3">
    <location>
        <position position="1"/>
    </location>
</feature>
<dbReference type="AlphaFoldDB" id="A0A061RTQ5"/>
<protein>
    <submittedName>
        <fullName evidence="3">Uncharacterized protein</fullName>
    </submittedName>
</protein>
<feature type="compositionally biased region" description="Polar residues" evidence="1">
    <location>
        <begin position="59"/>
        <end position="74"/>
    </location>
</feature>
<reference evidence="3" key="1">
    <citation type="submission" date="2014-05" db="EMBL/GenBank/DDBJ databases">
        <title>The transcriptome of the halophilic microalga Tetraselmis sp. GSL018 isolated from the Great Salt Lake, Utah.</title>
        <authorList>
            <person name="Jinkerson R.E."/>
            <person name="D'Adamo S."/>
            <person name="Posewitz M.C."/>
        </authorList>
    </citation>
    <scope>NUCLEOTIDE SEQUENCE</scope>
    <source>
        <strain evidence="3">GSL018</strain>
    </source>
</reference>
<evidence type="ECO:0000256" key="2">
    <source>
        <dbReference type="SAM" id="Phobius"/>
    </source>
</evidence>
<gene>
    <name evidence="3" type="ORF">TSPGSL018_23308</name>
</gene>
<keyword evidence="2" id="KW-0472">Membrane</keyword>
<sequence length="85" mass="9040">WNDPSASATGGEFLPGTWPLLSSLSSFILIPLSLSHSLPSCVLLWGGGRSRLLQESMEKNSQVGKGTAPAQAQSARRRIFSAART</sequence>
<evidence type="ECO:0000313" key="3">
    <source>
        <dbReference type="EMBL" id="JAC75368.1"/>
    </source>
</evidence>
<name>A0A061RTQ5_9CHLO</name>
<feature type="non-terminal residue" evidence="3">
    <location>
        <position position="85"/>
    </location>
</feature>
<organism evidence="3">
    <name type="scientific">Tetraselmis sp. GSL018</name>
    <dbReference type="NCBI Taxonomy" id="582737"/>
    <lineage>
        <taxon>Eukaryota</taxon>
        <taxon>Viridiplantae</taxon>
        <taxon>Chlorophyta</taxon>
        <taxon>core chlorophytes</taxon>
        <taxon>Chlorodendrophyceae</taxon>
        <taxon>Chlorodendrales</taxon>
        <taxon>Chlorodendraceae</taxon>
        <taxon>Tetraselmis</taxon>
    </lineage>
</organism>
<keyword evidence="2" id="KW-1133">Transmembrane helix</keyword>
<keyword evidence="2" id="KW-0812">Transmembrane</keyword>